<protein>
    <submittedName>
        <fullName evidence="1">Putative O-methyltransferase YrrM</fullName>
    </submittedName>
</protein>
<comment type="caution">
    <text evidence="1">The sequence shown here is derived from an EMBL/GenBank/DDBJ whole genome shotgun (WGS) entry which is preliminary data.</text>
</comment>
<dbReference type="PANTHER" id="PTHR43836">
    <property type="entry name" value="CATECHOL O-METHYLTRANSFERASE 1-RELATED"/>
    <property type="match status" value="1"/>
</dbReference>
<dbReference type="InterPro" id="IPR029063">
    <property type="entry name" value="SAM-dependent_MTases_sf"/>
</dbReference>
<name>A0A840TJC7_9BACT</name>
<proteinExistence type="predicted"/>
<dbReference type="Proteomes" id="UP000557307">
    <property type="component" value="Unassembled WGS sequence"/>
</dbReference>
<sequence length="259" mass="30217">MILHYLKYLLRSGNEHAIHSPFLFELYTQVIRPRQKDQHPDYTPIQRLRRQLLRSRETIRVLDLGAGSRVDGSDRRQVSRIARNAEKPAKFGKLFHRLVRRYQPTTTLELGTSLGVTTMYFAKGYPSGRVLTLEGCPETARIAQENFAALGVENVEVILGNIDTTLPGTLQSLNGKVDLVFFDANHRYEPTVRYFETCLPYVHNDTLFIFDDIYWSDEMVRAWAYIKDHPQVRLTVDLFWIGLVFFRKEQAKEDFTLRF</sequence>
<organism evidence="1 2">
    <name type="scientific">Rhabdobacter roseus</name>
    <dbReference type="NCBI Taxonomy" id="1655419"/>
    <lineage>
        <taxon>Bacteria</taxon>
        <taxon>Pseudomonadati</taxon>
        <taxon>Bacteroidota</taxon>
        <taxon>Cytophagia</taxon>
        <taxon>Cytophagales</taxon>
        <taxon>Cytophagaceae</taxon>
        <taxon>Rhabdobacter</taxon>
    </lineage>
</organism>
<dbReference type="GO" id="GO:0032259">
    <property type="term" value="P:methylation"/>
    <property type="evidence" value="ECO:0007669"/>
    <property type="project" value="UniProtKB-KW"/>
</dbReference>
<dbReference type="GO" id="GO:0008171">
    <property type="term" value="F:O-methyltransferase activity"/>
    <property type="evidence" value="ECO:0007669"/>
    <property type="project" value="TreeGrafter"/>
</dbReference>
<dbReference type="CDD" id="cd02440">
    <property type="entry name" value="AdoMet_MTases"/>
    <property type="match status" value="1"/>
</dbReference>
<dbReference type="PANTHER" id="PTHR43836:SF2">
    <property type="entry name" value="CATECHOL O-METHYLTRANSFERASE 1-RELATED"/>
    <property type="match status" value="1"/>
</dbReference>
<dbReference type="Pfam" id="PF13578">
    <property type="entry name" value="Methyltransf_24"/>
    <property type="match status" value="1"/>
</dbReference>
<keyword evidence="1" id="KW-0808">Transferase</keyword>
<keyword evidence="1" id="KW-0489">Methyltransferase</keyword>
<dbReference type="RefSeq" id="WP_184173026.1">
    <property type="nucleotide sequence ID" value="NZ_JACHGF010000002.1"/>
</dbReference>
<dbReference type="SUPFAM" id="SSF53335">
    <property type="entry name" value="S-adenosyl-L-methionine-dependent methyltransferases"/>
    <property type="match status" value="1"/>
</dbReference>
<evidence type="ECO:0000313" key="2">
    <source>
        <dbReference type="Proteomes" id="UP000557307"/>
    </source>
</evidence>
<keyword evidence="2" id="KW-1185">Reference proteome</keyword>
<dbReference type="Gene3D" id="3.40.50.150">
    <property type="entry name" value="Vaccinia Virus protein VP39"/>
    <property type="match status" value="1"/>
</dbReference>
<evidence type="ECO:0000313" key="1">
    <source>
        <dbReference type="EMBL" id="MBB5283544.1"/>
    </source>
</evidence>
<dbReference type="AlphaFoldDB" id="A0A840TJC7"/>
<dbReference type="EMBL" id="JACHGF010000002">
    <property type="protein sequence ID" value="MBB5283544.1"/>
    <property type="molecule type" value="Genomic_DNA"/>
</dbReference>
<accession>A0A840TJC7</accession>
<reference evidence="1 2" key="1">
    <citation type="submission" date="2020-08" db="EMBL/GenBank/DDBJ databases">
        <title>Genomic Encyclopedia of Type Strains, Phase IV (KMG-IV): sequencing the most valuable type-strain genomes for metagenomic binning, comparative biology and taxonomic classification.</title>
        <authorList>
            <person name="Goeker M."/>
        </authorList>
    </citation>
    <scope>NUCLEOTIDE SEQUENCE [LARGE SCALE GENOMIC DNA]</scope>
    <source>
        <strain evidence="1 2">DSM 105074</strain>
    </source>
</reference>
<gene>
    <name evidence="1" type="ORF">HNQ92_001670</name>
</gene>